<evidence type="ECO:0000313" key="2">
    <source>
        <dbReference type="EMBL" id="MBP2219094.1"/>
    </source>
</evidence>
<sequence length="131" mass="15313">MRKTTELTIPSITATAISYKGLCGFEYTKIRRQINSEYWEIGSKLLEQWQSNMSLNMYSVTDELYNAKEFNFKGKQYGINVIGNGKVRKMCMDIASIEMELNRKMDDKYESMLNNIIGSLPKYNFETQERC</sequence>
<comment type="caution">
    <text evidence="2">The sequence shown here is derived from an EMBL/GenBank/DDBJ whole genome shotgun (WGS) entry which is preliminary data.</text>
</comment>
<gene>
    <name evidence="1" type="ORF">HNP85_000409</name>
    <name evidence="2" type="ORF">J2745_000569</name>
</gene>
<reference evidence="2" key="2">
    <citation type="submission" date="2021-03" db="EMBL/GenBank/DDBJ databases">
        <title>Genomic Encyclopedia of Type Strains, Phase IV (KMG-IV): sequencing the most valuable type-strain genomes for metagenomic binning, comparative biology and taxonomic classification.</title>
        <authorList>
            <person name="Goeker M."/>
        </authorList>
    </citation>
    <scope>NUCLEOTIDE SEQUENCE</scope>
    <source>
        <strain evidence="2">DSM 2771</strain>
    </source>
</reference>
<organism evidence="2 3">
    <name type="scientific">Methanococcus maripaludis</name>
    <name type="common">Methanococcus deltae</name>
    <dbReference type="NCBI Taxonomy" id="39152"/>
    <lineage>
        <taxon>Archaea</taxon>
        <taxon>Methanobacteriati</taxon>
        <taxon>Methanobacteriota</taxon>
        <taxon>Methanomada group</taxon>
        <taxon>Methanococci</taxon>
        <taxon>Methanococcales</taxon>
        <taxon>Methanococcaceae</taxon>
        <taxon>Methanococcus</taxon>
    </lineage>
</organism>
<evidence type="ECO:0000313" key="3">
    <source>
        <dbReference type="Proteomes" id="UP000742560"/>
    </source>
</evidence>
<dbReference type="Proteomes" id="UP000742560">
    <property type="component" value="Unassembled WGS sequence"/>
</dbReference>
<dbReference type="RefSeq" id="WP_204936554.1">
    <property type="nucleotide sequence ID" value="NZ_JAFBBC010000001.1"/>
</dbReference>
<evidence type="ECO:0000313" key="1">
    <source>
        <dbReference type="EMBL" id="MBM7408737.1"/>
    </source>
</evidence>
<reference evidence="1" key="1">
    <citation type="submission" date="2021-01" db="EMBL/GenBank/DDBJ databases">
        <title>Genomic Encyclopedia of Type Strains, Phase IV (KMG-V): Genome sequencing to study the core and pangenomes of soil and plant-associated prokaryotes.</title>
        <authorList>
            <person name="Whitman W."/>
        </authorList>
    </citation>
    <scope>NUCLEOTIDE SEQUENCE</scope>
    <source>
        <strain evidence="1">RC</strain>
    </source>
</reference>
<dbReference type="Proteomes" id="UP000722095">
    <property type="component" value="Unassembled WGS sequence"/>
</dbReference>
<accession>A0A8T4H569</accession>
<name>A0A8T4H569_METMI</name>
<dbReference type="EMBL" id="JAGINF010000001">
    <property type="protein sequence ID" value="MBP2219094.1"/>
    <property type="molecule type" value="Genomic_DNA"/>
</dbReference>
<dbReference type="EMBL" id="JAFBBC010000001">
    <property type="protein sequence ID" value="MBM7408737.1"/>
    <property type="molecule type" value="Genomic_DNA"/>
</dbReference>
<dbReference type="AlphaFoldDB" id="A0A8T4H569"/>
<proteinExistence type="predicted"/>
<protein>
    <submittedName>
        <fullName evidence="2">Uncharacterized protein</fullName>
    </submittedName>
</protein>